<accession>A0A5J4QBF9</accession>
<proteinExistence type="predicted"/>
<sequence>KINKELGTTIVMVTHSKETASIAQRIVTLKNGLIV</sequence>
<name>A0A5J4QBF9_9ZZZZ</name>
<keyword evidence="1" id="KW-0067">ATP-binding</keyword>
<organism evidence="1">
    <name type="scientific">termite gut metagenome</name>
    <dbReference type="NCBI Taxonomy" id="433724"/>
    <lineage>
        <taxon>unclassified sequences</taxon>
        <taxon>metagenomes</taxon>
        <taxon>organismal metagenomes</taxon>
    </lineage>
</organism>
<evidence type="ECO:0000313" key="1">
    <source>
        <dbReference type="EMBL" id="KAA6319007.1"/>
    </source>
</evidence>
<dbReference type="EMBL" id="SNRY01004021">
    <property type="protein sequence ID" value="KAA6319007.1"/>
    <property type="molecule type" value="Genomic_DNA"/>
</dbReference>
<keyword evidence="1" id="KW-0449">Lipoprotein</keyword>
<protein>
    <submittedName>
        <fullName evidence="1">Lipoprotein-releasing system ATP-binding protein LolD</fullName>
        <ecNumber evidence="1">3.6.3.-</ecNumber>
    </submittedName>
</protein>
<dbReference type="AlphaFoldDB" id="A0A5J4QBF9"/>
<reference evidence="1" key="1">
    <citation type="submission" date="2019-03" db="EMBL/GenBank/DDBJ databases">
        <title>Single cell metagenomics reveals metabolic interactions within the superorganism composed of flagellate Streblomastix strix and complex community of Bacteroidetes bacteria on its surface.</title>
        <authorList>
            <person name="Treitli S.C."/>
            <person name="Kolisko M."/>
            <person name="Husnik F."/>
            <person name="Keeling P."/>
            <person name="Hampl V."/>
        </authorList>
    </citation>
    <scope>NUCLEOTIDE SEQUENCE</scope>
    <source>
        <strain evidence="1">STM</strain>
    </source>
</reference>
<keyword evidence="1" id="KW-0378">Hydrolase</keyword>
<dbReference type="InterPro" id="IPR027417">
    <property type="entry name" value="P-loop_NTPase"/>
</dbReference>
<comment type="caution">
    <text evidence="1">The sequence shown here is derived from an EMBL/GenBank/DDBJ whole genome shotgun (WGS) entry which is preliminary data.</text>
</comment>
<gene>
    <name evidence="1" type="ORF">EZS27_031049</name>
</gene>
<dbReference type="GO" id="GO:0016787">
    <property type="term" value="F:hydrolase activity"/>
    <property type="evidence" value="ECO:0007669"/>
    <property type="project" value="UniProtKB-KW"/>
</dbReference>
<dbReference type="EC" id="3.6.3.-" evidence="1"/>
<dbReference type="Gene3D" id="3.40.50.300">
    <property type="entry name" value="P-loop containing nucleotide triphosphate hydrolases"/>
    <property type="match status" value="1"/>
</dbReference>
<dbReference type="SUPFAM" id="SSF52540">
    <property type="entry name" value="P-loop containing nucleoside triphosphate hydrolases"/>
    <property type="match status" value="1"/>
</dbReference>
<keyword evidence="1" id="KW-0547">Nucleotide-binding</keyword>
<dbReference type="GO" id="GO:0005524">
    <property type="term" value="F:ATP binding"/>
    <property type="evidence" value="ECO:0007669"/>
    <property type="project" value="UniProtKB-KW"/>
</dbReference>
<feature type="non-terminal residue" evidence="1">
    <location>
        <position position="1"/>
    </location>
</feature>